<proteinExistence type="predicted"/>
<evidence type="ECO:0000313" key="3">
    <source>
        <dbReference type="Proteomes" id="UP000190539"/>
    </source>
</evidence>
<dbReference type="PANTHER" id="PTHR33627:SF1">
    <property type="entry name" value="TRANSPOSASE"/>
    <property type="match status" value="1"/>
</dbReference>
<accession>A0A1V4A9E1</accession>
<reference evidence="2 3" key="1">
    <citation type="submission" date="2017-02" db="EMBL/GenBank/DDBJ databases">
        <title>Draft Genome Sequence of Streptomyces tsukubaensis F601, a Producer of the immunosuppressant tacrolimus FK506.</title>
        <authorList>
            <person name="Zong G."/>
            <person name="Zhong C."/>
            <person name="Fu J."/>
            <person name="Qin R."/>
            <person name="Cao G."/>
        </authorList>
    </citation>
    <scope>NUCLEOTIDE SEQUENCE [LARGE SCALE GENOMIC DNA]</scope>
    <source>
        <strain evidence="2 3">F601</strain>
    </source>
</reference>
<dbReference type="OrthoDB" id="3657225at2"/>
<dbReference type="Proteomes" id="UP000190539">
    <property type="component" value="Unassembled WGS sequence"/>
</dbReference>
<dbReference type="Pfam" id="PF13546">
    <property type="entry name" value="DDE_5"/>
    <property type="match status" value="1"/>
</dbReference>
<evidence type="ECO:0000259" key="1">
    <source>
        <dbReference type="Pfam" id="PF13546"/>
    </source>
</evidence>
<dbReference type="InterPro" id="IPR039365">
    <property type="entry name" value="IS701-like"/>
</dbReference>
<comment type="caution">
    <text evidence="2">The sequence shown here is derived from an EMBL/GenBank/DDBJ whole genome shotgun (WGS) entry which is preliminary data.</text>
</comment>
<feature type="domain" description="Transposase IS701-like DDE" evidence="1">
    <location>
        <begin position="5"/>
        <end position="250"/>
    </location>
</feature>
<dbReference type="STRING" id="83656.B1H18_12835"/>
<name>A0A1V4A9E1_9ACTN</name>
<evidence type="ECO:0000313" key="2">
    <source>
        <dbReference type="EMBL" id="OON80058.1"/>
    </source>
</evidence>
<dbReference type="InterPro" id="IPR038721">
    <property type="entry name" value="IS701-like_DDE_dom"/>
</dbReference>
<keyword evidence="3" id="KW-1185">Reference proteome</keyword>
<protein>
    <recommendedName>
        <fullName evidence="1">Transposase IS701-like DDE domain-containing protein</fullName>
    </recommendedName>
</protein>
<dbReference type="EMBL" id="MVFC01000008">
    <property type="protein sequence ID" value="OON80058.1"/>
    <property type="molecule type" value="Genomic_DNA"/>
</dbReference>
<dbReference type="AlphaFoldDB" id="A0A1V4A9E1"/>
<gene>
    <name evidence="2" type="ORF">B1H18_12835</name>
</gene>
<dbReference type="PANTHER" id="PTHR33627">
    <property type="entry name" value="TRANSPOSASE"/>
    <property type="match status" value="1"/>
</dbReference>
<sequence>MSRSLFASLPRADQRKKGVEYIRGLLEVRGRKSIRNIASTMGGRATDQSLHHFISESTWDWVPVRQALAQYMVPRLPVEAWVVRNTVIRKAGQHSVGVDRRFVPAAGRVLNAQEAVGVWAASGSRSSPVHWGLHLPQGWIDDVPRRSRASIPASAQLETLAVRAAKLCVQLVSEWAMPIRPMVFDAREMDVATIVESLGRRGIPLVARVDESVALAVADPALTGHSGSARMRAYEVIRATKGSRQPVRWPANGPGGGVRAGQVANVAVRLPGGRASAVRRHGGGRQLVLFGLSEGNGHNAPQLWLTDMTTAQPAALLKLCTLMDLVDHDYLAVSKAVGIEDYAGRSFGGWHRHMTLASAAHAITALAPAARGLRAAVGGTPP</sequence>
<organism evidence="2 3">
    <name type="scientific">Streptomyces tsukubensis</name>
    <dbReference type="NCBI Taxonomy" id="83656"/>
    <lineage>
        <taxon>Bacteria</taxon>
        <taxon>Bacillati</taxon>
        <taxon>Actinomycetota</taxon>
        <taxon>Actinomycetes</taxon>
        <taxon>Kitasatosporales</taxon>
        <taxon>Streptomycetaceae</taxon>
        <taxon>Streptomyces</taxon>
    </lineage>
</organism>